<reference evidence="3" key="1">
    <citation type="journal article" date="2018" name="Gigascience">
        <title>Genome assembly of the Pink Ipe (Handroanthus impetiginosus, Bignoniaceae), a highly valued, ecologically keystone Neotropical timber forest tree.</title>
        <authorList>
            <person name="Silva-Junior O.B."/>
            <person name="Grattapaglia D."/>
            <person name="Novaes E."/>
            <person name="Collevatti R.G."/>
        </authorList>
    </citation>
    <scope>NUCLEOTIDE SEQUENCE [LARGE SCALE GENOMIC DNA]</scope>
    <source>
        <strain evidence="3">cv. UFG-1</strain>
    </source>
</reference>
<comment type="caution">
    <text evidence="2">The sequence shown here is derived from an EMBL/GenBank/DDBJ whole genome shotgun (WGS) entry which is preliminary data.</text>
</comment>
<dbReference type="PANTHER" id="PTHR33566">
    <property type="entry name" value="EN/SPM-LIKE TRANSPOSON-RELATED"/>
    <property type="match status" value="1"/>
</dbReference>
<gene>
    <name evidence="2" type="ORF">CDL12_27686</name>
</gene>
<keyword evidence="3" id="KW-1185">Reference proteome</keyword>
<evidence type="ECO:0008006" key="4">
    <source>
        <dbReference type="Google" id="ProtNLM"/>
    </source>
</evidence>
<dbReference type="EMBL" id="NKXS01007356">
    <property type="protein sequence ID" value="PIM99812.1"/>
    <property type="molecule type" value="Genomic_DNA"/>
</dbReference>
<dbReference type="Proteomes" id="UP000231279">
    <property type="component" value="Unassembled WGS sequence"/>
</dbReference>
<dbReference type="PANTHER" id="PTHR33566:SF6">
    <property type="entry name" value="PROTEIN DEFECTIVE IN MERISTEM SILENCING 3"/>
    <property type="match status" value="1"/>
</dbReference>
<protein>
    <recommendedName>
        <fullName evidence="4">Protein DEFECTIVE IN MERISTEM SILENCING 3</fullName>
    </recommendedName>
</protein>
<evidence type="ECO:0000313" key="3">
    <source>
        <dbReference type="Proteomes" id="UP000231279"/>
    </source>
</evidence>
<dbReference type="AlphaFoldDB" id="A0A2G9G3C2"/>
<dbReference type="OrthoDB" id="10036779at2759"/>
<proteinExistence type="predicted"/>
<dbReference type="STRING" id="429701.A0A2G9G3C2"/>
<sequence>MLGGGGGDQWRTSMDIDSPKQHSINSRTSAAADLSALKHFSGNSFYMGSRQDMQSEVHRQSSESMENHSKKLQDDLHELGVKVKNHEDNVKYLKTLKNKFEESIVDMQAALGKYDKASFSKTVNKDPTHAMSEEETIEHILNKHEKSAAALLWGMKKHAEALSSDHSLTMDVVGIVATLGKVDDDNLSRLLSGYLGLETMLAVVCKTYEGVKALEEYNRGGLINESFGLHAFAASIGRPLADRFLVICLEDIRPYAGEIIADDPQRKLAIPKPRLHSGETPAGFLGFAVNRIAIDSTNLYCISKNGYSLRETLFYHLFSNLQVYRSRDDMLKALPCIKSGAISLDGGMIRSPGLCSLGHQRDIDVKFPSGSERLNLPDSYFEIENQLKEVKWKKDRALEDMQREQALLDHARVNYDTKKREYLQFLTQRSSRASQSPVGRVSTPR</sequence>
<organism evidence="2 3">
    <name type="scientific">Handroanthus impetiginosus</name>
    <dbReference type="NCBI Taxonomy" id="429701"/>
    <lineage>
        <taxon>Eukaryota</taxon>
        <taxon>Viridiplantae</taxon>
        <taxon>Streptophyta</taxon>
        <taxon>Embryophyta</taxon>
        <taxon>Tracheophyta</taxon>
        <taxon>Spermatophyta</taxon>
        <taxon>Magnoliopsida</taxon>
        <taxon>eudicotyledons</taxon>
        <taxon>Gunneridae</taxon>
        <taxon>Pentapetalae</taxon>
        <taxon>asterids</taxon>
        <taxon>lamiids</taxon>
        <taxon>Lamiales</taxon>
        <taxon>Bignoniaceae</taxon>
        <taxon>Crescentiina</taxon>
        <taxon>Tabebuia alliance</taxon>
        <taxon>Handroanthus</taxon>
    </lineage>
</organism>
<name>A0A2G9G3C2_9LAMI</name>
<accession>A0A2G9G3C2</accession>
<feature type="region of interest" description="Disordered" evidence="1">
    <location>
        <begin position="1"/>
        <end position="27"/>
    </location>
</feature>
<evidence type="ECO:0000256" key="1">
    <source>
        <dbReference type="SAM" id="MobiDB-lite"/>
    </source>
</evidence>
<evidence type="ECO:0000313" key="2">
    <source>
        <dbReference type="EMBL" id="PIM99812.1"/>
    </source>
</evidence>